<protein>
    <submittedName>
        <fullName evidence="1">Uncharacterized protein</fullName>
    </submittedName>
</protein>
<reference evidence="1" key="1">
    <citation type="submission" date="2022-12" db="EMBL/GenBank/DDBJ databases">
        <title>Genome Sequence of Lasiodiplodia mahajangana.</title>
        <authorList>
            <person name="Buettner E."/>
        </authorList>
    </citation>
    <scope>NUCLEOTIDE SEQUENCE</scope>
    <source>
        <strain evidence="1">VT137</strain>
    </source>
</reference>
<proteinExistence type="predicted"/>
<comment type="caution">
    <text evidence="1">The sequence shown here is derived from an EMBL/GenBank/DDBJ whole genome shotgun (WGS) entry which is preliminary data.</text>
</comment>
<dbReference type="Proteomes" id="UP001153332">
    <property type="component" value="Unassembled WGS sequence"/>
</dbReference>
<name>A0ACC2JZG2_9PEZI</name>
<gene>
    <name evidence="1" type="ORF">O1611_g1013</name>
</gene>
<accession>A0ACC2JZG2</accession>
<sequence>MDPESPTDSVAHPLSITPLVQAPMYLHSMQTASLLQASVKRTYRGTESNLGSRRQWRVQVLSVVRIKIQDISDSAVSSWSLALLAVVGALPLVFAHGDEDAMDMGNNEDMDMGDHGGMTGEDPKPDPDSYPPTYFAHPEHVTAIYAHIGIMVIGWVFMLPTGTRGVTILEWAMGTVTNERGGLIAVMLSIARSRYTLAAQFLFLLTNAIGVLVGIVYNANTPDLYPNNAHHKLGWLVTWVVGAQVLVGLVGRVAGMMGTSSNQGRGKEEEQSFIPVSTEAMAEHHRMHQDMFSAQYRESNDSGQGTERNTESLRSASLSTMVGHESPIELSDRRRHYEDDDDDLEIKPAELRSSSASQSFIAKIASKISGKAWKVIMVGYELVDRTILILGYVTLCTGLITYARFFEGHEVFSGLAHWIKGGIFFWYGILTLGRWSGSFGELGWAWNVRPKQRSQKWRPSAEFVEGALIFTYGSTNIFLEHLGSTDSKFSSQDLEHVSITVLFIGGGLLSMLIESTRIRDLLNTTTTEASQSHPDHAYNDEERAALEPPRQYEFSINPIPALVILLLGIMMSSHKQQTMISTMVHKQWGNLLAGASFARGFTYVLLYLKPPQSVLPSRPPTELLTAFGLISGGTIFMASSGDTIQGMIHYDLDAMFFYTVTMGLVGLLMAWVVLVLAFKGWAVRRESNRTQPWKPRSRQ</sequence>
<evidence type="ECO:0000313" key="2">
    <source>
        <dbReference type="Proteomes" id="UP001153332"/>
    </source>
</evidence>
<organism evidence="1 2">
    <name type="scientific">Lasiodiplodia mahajangana</name>
    <dbReference type="NCBI Taxonomy" id="1108764"/>
    <lineage>
        <taxon>Eukaryota</taxon>
        <taxon>Fungi</taxon>
        <taxon>Dikarya</taxon>
        <taxon>Ascomycota</taxon>
        <taxon>Pezizomycotina</taxon>
        <taxon>Dothideomycetes</taxon>
        <taxon>Dothideomycetes incertae sedis</taxon>
        <taxon>Botryosphaeriales</taxon>
        <taxon>Botryosphaeriaceae</taxon>
        <taxon>Lasiodiplodia</taxon>
    </lineage>
</organism>
<evidence type="ECO:0000313" key="1">
    <source>
        <dbReference type="EMBL" id="KAJ8132612.1"/>
    </source>
</evidence>
<dbReference type="EMBL" id="JAPUUL010000105">
    <property type="protein sequence ID" value="KAJ8132612.1"/>
    <property type="molecule type" value="Genomic_DNA"/>
</dbReference>
<keyword evidence="2" id="KW-1185">Reference proteome</keyword>